<feature type="transmembrane region" description="Helical" evidence="5">
    <location>
        <begin position="64"/>
        <end position="85"/>
    </location>
</feature>
<dbReference type="RefSeq" id="WP_168086065.1">
    <property type="nucleotide sequence ID" value="NZ_JAAVJI010000021.1"/>
</dbReference>
<sequence>MKKLRKSKQDVIDQERELAARTSIDAAAAQEISLAEQAWIHAARYFEKNIAADEKAKTKRATRLNYVFGALAFMAVGAVLGLTPLKTVETYLVRVDNNSGYTDVVKPVSQAKTPEQIDDEYWLSTYVRFRESYSFSSNDAQFSMVKLMSYDDTFGEYRNFQLSSKGYVQVLGTNRQMRVEQHNINFLERKDGYGVAQVRITKTVLDRNGEPDPQLDPVTWIATVTYDYKNPTQKLGDQWLNPRGFGVKGYTMTQEVGGSRGK</sequence>
<dbReference type="CDD" id="cd16424">
    <property type="entry name" value="VirB8"/>
    <property type="match status" value="1"/>
</dbReference>
<proteinExistence type="predicted"/>
<dbReference type="EMBL" id="JAAVJI010000021">
    <property type="protein sequence ID" value="NJP03486.1"/>
    <property type="molecule type" value="Genomic_DNA"/>
</dbReference>
<evidence type="ECO:0000256" key="4">
    <source>
        <dbReference type="ARBA" id="ARBA00023136"/>
    </source>
</evidence>
<feature type="domain" description="Bacterial virulence protein VirB8" evidence="6">
    <location>
        <begin position="43"/>
        <end position="255"/>
    </location>
</feature>
<accession>A0ABX0YKD6</accession>
<dbReference type="Proteomes" id="UP000746535">
    <property type="component" value="Unassembled WGS sequence"/>
</dbReference>
<evidence type="ECO:0000256" key="2">
    <source>
        <dbReference type="ARBA" id="ARBA00022692"/>
    </source>
</evidence>
<evidence type="ECO:0000259" key="6">
    <source>
        <dbReference type="Pfam" id="PF04335"/>
    </source>
</evidence>
<evidence type="ECO:0000256" key="1">
    <source>
        <dbReference type="ARBA" id="ARBA00004167"/>
    </source>
</evidence>
<protein>
    <submittedName>
        <fullName evidence="7">Type IV secretion system protein</fullName>
    </submittedName>
</protein>
<evidence type="ECO:0000313" key="7">
    <source>
        <dbReference type="EMBL" id="NJP03486.1"/>
    </source>
</evidence>
<name>A0ABX0YKD6_9PSED</name>
<keyword evidence="8" id="KW-1185">Reference proteome</keyword>
<comment type="caution">
    <text evidence="7">The sequence shown here is derived from an EMBL/GenBank/DDBJ whole genome shotgun (WGS) entry which is preliminary data.</text>
</comment>
<dbReference type="InterPro" id="IPR032710">
    <property type="entry name" value="NTF2-like_dom_sf"/>
</dbReference>
<keyword evidence="2 5" id="KW-0812">Transmembrane</keyword>
<dbReference type="Pfam" id="PF04335">
    <property type="entry name" value="VirB8"/>
    <property type="match status" value="1"/>
</dbReference>
<reference evidence="7 8" key="1">
    <citation type="submission" date="2020-03" db="EMBL/GenBank/DDBJ databases">
        <authorList>
            <person name="Wang L."/>
            <person name="He N."/>
            <person name="Li Y."/>
            <person name="Fang Y."/>
            <person name="Zhang F."/>
        </authorList>
    </citation>
    <scope>NUCLEOTIDE SEQUENCE [LARGE SCALE GENOMIC DNA]</scope>
    <source>
        <strain evidence="8">hsmgli-8</strain>
    </source>
</reference>
<gene>
    <name evidence="7" type="ORF">HBH25_21860</name>
</gene>
<organism evidence="7 8">
    <name type="scientific">Pseudomonas quercus</name>
    <dbReference type="NCBI Taxonomy" id="2722792"/>
    <lineage>
        <taxon>Bacteria</taxon>
        <taxon>Pseudomonadati</taxon>
        <taxon>Pseudomonadota</taxon>
        <taxon>Gammaproteobacteria</taxon>
        <taxon>Pseudomonadales</taxon>
        <taxon>Pseudomonadaceae</taxon>
        <taxon>Pseudomonas</taxon>
    </lineage>
</organism>
<comment type="subcellular location">
    <subcellularLocation>
        <location evidence="1">Membrane</location>
        <topology evidence="1">Single-pass membrane protein</topology>
    </subcellularLocation>
</comment>
<evidence type="ECO:0000313" key="8">
    <source>
        <dbReference type="Proteomes" id="UP000746535"/>
    </source>
</evidence>
<evidence type="ECO:0000256" key="5">
    <source>
        <dbReference type="SAM" id="Phobius"/>
    </source>
</evidence>
<dbReference type="SUPFAM" id="SSF54427">
    <property type="entry name" value="NTF2-like"/>
    <property type="match status" value="1"/>
</dbReference>
<keyword evidence="3 5" id="KW-1133">Transmembrane helix</keyword>
<dbReference type="InterPro" id="IPR007430">
    <property type="entry name" value="VirB8"/>
</dbReference>
<keyword evidence="4 5" id="KW-0472">Membrane</keyword>
<evidence type="ECO:0000256" key="3">
    <source>
        <dbReference type="ARBA" id="ARBA00022989"/>
    </source>
</evidence>
<dbReference type="Gene3D" id="3.10.450.230">
    <property type="entry name" value="VirB8 protein"/>
    <property type="match status" value="1"/>
</dbReference>